<dbReference type="InterPro" id="IPR036872">
    <property type="entry name" value="CH_dom_sf"/>
</dbReference>
<proteinExistence type="inferred from homology"/>
<dbReference type="SUPFAM" id="SSF47576">
    <property type="entry name" value="Calponin-homology domain, CH-domain"/>
    <property type="match status" value="1"/>
</dbReference>
<dbReference type="AlphaFoldDB" id="A0A813Z9C9"/>
<comment type="caution">
    <text evidence="3">The sequence shown here is derived from an EMBL/GenBank/DDBJ whole genome shotgun (WGS) entry which is preliminary data.</text>
</comment>
<evidence type="ECO:0000259" key="2">
    <source>
        <dbReference type="PROSITE" id="PS50021"/>
    </source>
</evidence>
<accession>A0A813Z9C9</accession>
<comment type="similarity">
    <text evidence="1">Belongs to the calponin family.</text>
</comment>
<dbReference type="InterPro" id="IPR001715">
    <property type="entry name" value="CH_dom"/>
</dbReference>
<dbReference type="Gene3D" id="1.10.418.10">
    <property type="entry name" value="Calponin-like domain"/>
    <property type="match status" value="1"/>
</dbReference>
<dbReference type="EMBL" id="CAJNOJ010000032">
    <property type="protein sequence ID" value="CAF0895184.1"/>
    <property type="molecule type" value="Genomic_DNA"/>
</dbReference>
<dbReference type="InterPro" id="IPR000557">
    <property type="entry name" value="Calponin_repeat"/>
</dbReference>
<feature type="domain" description="Calponin-homology (CH)" evidence="2">
    <location>
        <begin position="27"/>
        <end position="136"/>
    </location>
</feature>
<dbReference type="GO" id="GO:0007015">
    <property type="term" value="P:actin filament organization"/>
    <property type="evidence" value="ECO:0007669"/>
    <property type="project" value="TreeGrafter"/>
</dbReference>
<evidence type="ECO:0000313" key="3">
    <source>
        <dbReference type="EMBL" id="CAF0895184.1"/>
    </source>
</evidence>
<organism evidence="3 4">
    <name type="scientific">Adineta ricciae</name>
    <name type="common">Rotifer</name>
    <dbReference type="NCBI Taxonomy" id="249248"/>
    <lineage>
        <taxon>Eukaryota</taxon>
        <taxon>Metazoa</taxon>
        <taxon>Spiralia</taxon>
        <taxon>Gnathifera</taxon>
        <taxon>Rotifera</taxon>
        <taxon>Eurotatoria</taxon>
        <taxon>Bdelloidea</taxon>
        <taxon>Adinetida</taxon>
        <taxon>Adinetidae</taxon>
        <taxon>Adineta</taxon>
    </lineage>
</organism>
<dbReference type="Pfam" id="PF00402">
    <property type="entry name" value="Calponin"/>
    <property type="match status" value="1"/>
</dbReference>
<name>A0A813Z9C9_ADIRI</name>
<dbReference type="Pfam" id="PF00307">
    <property type="entry name" value="CH"/>
    <property type="match status" value="1"/>
</dbReference>
<dbReference type="PRINTS" id="PR00888">
    <property type="entry name" value="SM22CALPONIN"/>
</dbReference>
<gene>
    <name evidence="3" type="ORF">EDS130_LOCUS9487</name>
</gene>
<dbReference type="PROSITE" id="PS51122">
    <property type="entry name" value="CALPONIN_2"/>
    <property type="match status" value="1"/>
</dbReference>
<dbReference type="SMART" id="SM00033">
    <property type="entry name" value="CH"/>
    <property type="match status" value="1"/>
</dbReference>
<dbReference type="InterPro" id="IPR003096">
    <property type="entry name" value="SM22_calponin"/>
</dbReference>
<dbReference type="InterPro" id="IPR050606">
    <property type="entry name" value="Calponin-like"/>
</dbReference>
<dbReference type="GO" id="GO:0051015">
    <property type="term" value="F:actin filament binding"/>
    <property type="evidence" value="ECO:0007669"/>
    <property type="project" value="TreeGrafter"/>
</dbReference>
<reference evidence="3" key="1">
    <citation type="submission" date="2021-02" db="EMBL/GenBank/DDBJ databases">
        <authorList>
            <person name="Nowell W R."/>
        </authorList>
    </citation>
    <scope>NUCLEOTIDE SEQUENCE</scope>
</reference>
<evidence type="ECO:0000256" key="1">
    <source>
        <dbReference type="ARBA" id="ARBA00009631"/>
    </source>
</evidence>
<protein>
    <recommendedName>
        <fullName evidence="2">Calponin-homology (CH) domain-containing protein</fullName>
    </recommendedName>
</protein>
<dbReference type="GO" id="GO:0015629">
    <property type="term" value="C:actin cytoskeleton"/>
    <property type="evidence" value="ECO:0007669"/>
    <property type="project" value="TreeGrafter"/>
</dbReference>
<dbReference type="PANTHER" id="PTHR47385">
    <property type="entry name" value="CALPONIN"/>
    <property type="match status" value="1"/>
</dbReference>
<dbReference type="OrthoDB" id="21595at2759"/>
<dbReference type="PANTHER" id="PTHR47385:SF14">
    <property type="entry name" value="TRANSGELIN"/>
    <property type="match status" value="1"/>
</dbReference>
<dbReference type="PROSITE" id="PS50021">
    <property type="entry name" value="CH"/>
    <property type="match status" value="1"/>
</dbReference>
<sequence length="190" mass="21481">MADRTEKHGFAKQAFDKVSYIQSKYDVGQAQEALQWISQMIGEEFDTNGEMDNVYNQLRDGRKLCQLMNKIVPNSIPKVNSGENNFKLMENISRFTQAARSYGLSDSETFQTVDLYEKMNLHQVVLCIFALGRKVQKQGMQGLGPKESDKNQRTFSPETIIQGNTVVSTQYGYNKGATQSGISFGNTRHM</sequence>
<evidence type="ECO:0000313" key="4">
    <source>
        <dbReference type="Proteomes" id="UP000663852"/>
    </source>
</evidence>
<dbReference type="Proteomes" id="UP000663852">
    <property type="component" value="Unassembled WGS sequence"/>
</dbReference>